<dbReference type="GO" id="GO:0004252">
    <property type="term" value="F:serine-type endopeptidase activity"/>
    <property type="evidence" value="ECO:0007669"/>
    <property type="project" value="InterPro"/>
</dbReference>
<sequence>MSNNMSEKPINDLSPVVIGLALLIIGAEAAFQLANAGLIGGPRGLGWRMEAVGRFGFSPAVLDRVLVQGDWSVDMLMRFVTYPFVNGEIVQSAFCAALTLALGKFTSEYFGGLKVLVIYLASAIAGAVVYGLLVTGNAPLLGGFTPVYGLIGAYTYVLWLRLGQAGENQLMAFRLIGFLLALQLGFGLIFGAGQSWIAELTGFAAGFMLAVPLAPGGWAMLLTRVRQRS</sequence>
<comment type="caution">
    <text evidence="7">The sequence shown here is derived from an EMBL/GenBank/DDBJ whole genome shotgun (WGS) entry which is preliminary data.</text>
</comment>
<accession>A3V592</accession>
<dbReference type="eggNOG" id="COG0705">
    <property type="taxonomic scope" value="Bacteria"/>
</dbReference>
<dbReference type="HOGENOM" id="CLU_1188778_0_0_5"/>
<protein>
    <submittedName>
        <fullName evidence="7">Rhomboid family protein</fullName>
    </submittedName>
</protein>
<dbReference type="AlphaFoldDB" id="A3V592"/>
<dbReference type="GO" id="GO:0016020">
    <property type="term" value="C:membrane"/>
    <property type="evidence" value="ECO:0007669"/>
    <property type="project" value="UniProtKB-SubCell"/>
</dbReference>
<evidence type="ECO:0000256" key="3">
    <source>
        <dbReference type="ARBA" id="ARBA00022989"/>
    </source>
</evidence>
<dbReference type="SUPFAM" id="SSF144091">
    <property type="entry name" value="Rhomboid-like"/>
    <property type="match status" value="1"/>
</dbReference>
<dbReference type="InterPro" id="IPR022764">
    <property type="entry name" value="Peptidase_S54_rhomboid_dom"/>
</dbReference>
<evidence type="ECO:0000313" key="7">
    <source>
        <dbReference type="EMBL" id="EAQ06810.1"/>
    </source>
</evidence>
<keyword evidence="8" id="KW-1185">Reference proteome</keyword>
<gene>
    <name evidence="7" type="ORF">SKA53_14721</name>
</gene>
<reference evidence="7 8" key="1">
    <citation type="submission" date="2006-01" db="EMBL/GenBank/DDBJ databases">
        <authorList>
            <person name="Hagstrom A."/>
            <person name="Ferriera S."/>
            <person name="Johnson J."/>
            <person name="Kravitz S."/>
            <person name="Halpern A."/>
            <person name="Remington K."/>
            <person name="Beeson K."/>
            <person name="Tran B."/>
            <person name="Rogers Y.-H."/>
            <person name="Friedman R."/>
            <person name="Venter J.C."/>
        </authorList>
    </citation>
    <scope>NUCLEOTIDE SEQUENCE [LARGE SCALE GENOMIC DNA]</scope>
    <source>
        <strain evidence="7 8">SKA53</strain>
    </source>
</reference>
<organism evidence="7 8">
    <name type="scientific">Yoonia vestfoldensis SKA53</name>
    <dbReference type="NCBI Taxonomy" id="314232"/>
    <lineage>
        <taxon>Bacteria</taxon>
        <taxon>Pseudomonadati</taxon>
        <taxon>Pseudomonadota</taxon>
        <taxon>Alphaproteobacteria</taxon>
        <taxon>Rhodobacterales</taxon>
        <taxon>Paracoccaceae</taxon>
        <taxon>Yoonia</taxon>
    </lineage>
</organism>
<evidence type="ECO:0000313" key="8">
    <source>
        <dbReference type="Proteomes" id="UP000004507"/>
    </source>
</evidence>
<keyword evidence="2 5" id="KW-0812">Transmembrane</keyword>
<evidence type="ECO:0000256" key="4">
    <source>
        <dbReference type="ARBA" id="ARBA00023136"/>
    </source>
</evidence>
<evidence type="ECO:0000259" key="6">
    <source>
        <dbReference type="Pfam" id="PF01694"/>
    </source>
</evidence>
<proteinExistence type="predicted"/>
<dbReference type="InterPro" id="IPR035952">
    <property type="entry name" value="Rhomboid-like_sf"/>
</dbReference>
<dbReference type="STRING" id="314232.SKA53_14721"/>
<dbReference type="EMBL" id="AAMS01000004">
    <property type="protein sequence ID" value="EAQ06810.1"/>
    <property type="molecule type" value="Genomic_DNA"/>
</dbReference>
<comment type="subcellular location">
    <subcellularLocation>
        <location evidence="1">Membrane</location>
        <topology evidence="1">Multi-pass membrane protein</topology>
    </subcellularLocation>
</comment>
<evidence type="ECO:0000256" key="5">
    <source>
        <dbReference type="SAM" id="Phobius"/>
    </source>
</evidence>
<feature type="transmembrane region" description="Helical" evidence="5">
    <location>
        <begin position="80"/>
        <end position="103"/>
    </location>
</feature>
<feature type="domain" description="Peptidase S54 rhomboid" evidence="6">
    <location>
        <begin position="75"/>
        <end position="213"/>
    </location>
</feature>
<dbReference type="Gene3D" id="1.20.1540.10">
    <property type="entry name" value="Rhomboid-like"/>
    <property type="match status" value="1"/>
</dbReference>
<keyword evidence="3 5" id="KW-1133">Transmembrane helix</keyword>
<keyword evidence="4 5" id="KW-0472">Membrane</keyword>
<dbReference type="Proteomes" id="UP000004507">
    <property type="component" value="Unassembled WGS sequence"/>
</dbReference>
<dbReference type="Pfam" id="PF01694">
    <property type="entry name" value="Rhomboid"/>
    <property type="match status" value="1"/>
</dbReference>
<feature type="transmembrane region" description="Helical" evidence="5">
    <location>
        <begin position="140"/>
        <end position="160"/>
    </location>
</feature>
<feature type="transmembrane region" description="Helical" evidence="5">
    <location>
        <begin position="172"/>
        <end position="197"/>
    </location>
</feature>
<feature type="transmembrane region" description="Helical" evidence="5">
    <location>
        <begin position="203"/>
        <end position="223"/>
    </location>
</feature>
<name>A3V592_9RHOB</name>
<dbReference type="RefSeq" id="WP_007206883.1">
    <property type="nucleotide sequence ID" value="NZ_CH672414.1"/>
</dbReference>
<evidence type="ECO:0000256" key="1">
    <source>
        <dbReference type="ARBA" id="ARBA00004141"/>
    </source>
</evidence>
<evidence type="ECO:0000256" key="2">
    <source>
        <dbReference type="ARBA" id="ARBA00022692"/>
    </source>
</evidence>
<feature type="transmembrane region" description="Helical" evidence="5">
    <location>
        <begin position="115"/>
        <end position="134"/>
    </location>
</feature>